<organism evidence="1 2">
    <name type="scientific">Gloeobacter kilaueensis (strain ATCC BAA-2537 / CCAP 1431/1 / ULC 316 / JS1)</name>
    <dbReference type="NCBI Taxonomy" id="1183438"/>
    <lineage>
        <taxon>Bacteria</taxon>
        <taxon>Bacillati</taxon>
        <taxon>Cyanobacteriota</taxon>
        <taxon>Cyanophyceae</taxon>
        <taxon>Gloeobacterales</taxon>
        <taxon>Gloeobacteraceae</taxon>
        <taxon>Gloeobacter</taxon>
    </lineage>
</organism>
<dbReference type="OrthoDB" id="467722at2"/>
<name>U5QG25_GLOK1</name>
<dbReference type="HOGENOM" id="CLU_172628_0_0_3"/>
<dbReference type="RefSeq" id="WP_023171650.1">
    <property type="nucleotide sequence ID" value="NC_022600.1"/>
</dbReference>
<dbReference type="KEGG" id="glj:GKIL_0383"/>
<keyword evidence="2" id="KW-1185">Reference proteome</keyword>
<evidence type="ECO:0000313" key="1">
    <source>
        <dbReference type="EMBL" id="AGY56630.1"/>
    </source>
</evidence>
<evidence type="ECO:0000313" key="2">
    <source>
        <dbReference type="Proteomes" id="UP000017396"/>
    </source>
</evidence>
<protein>
    <submittedName>
        <fullName evidence="1">Uncharacterized protein</fullName>
    </submittedName>
</protein>
<dbReference type="InterPro" id="IPR038146">
    <property type="entry name" value="933W_put_Xis_sf"/>
</dbReference>
<dbReference type="Proteomes" id="UP000017396">
    <property type="component" value="Chromosome"/>
</dbReference>
<dbReference type="EMBL" id="CP003587">
    <property type="protein sequence ID" value="AGY56630.1"/>
    <property type="molecule type" value="Genomic_DNA"/>
</dbReference>
<reference evidence="1 2" key="1">
    <citation type="journal article" date="2013" name="PLoS ONE">
        <title>Cultivation and Complete Genome Sequencing of Gloeobacter kilaueensis sp. nov., from a Lava Cave in Kilauea Caldera, Hawai'i.</title>
        <authorList>
            <person name="Saw J.H."/>
            <person name="Schatz M."/>
            <person name="Brown M.V."/>
            <person name="Kunkel D.D."/>
            <person name="Foster J.S."/>
            <person name="Shick H."/>
            <person name="Christensen S."/>
            <person name="Hou S."/>
            <person name="Wan X."/>
            <person name="Donachie S.P."/>
        </authorList>
    </citation>
    <scope>NUCLEOTIDE SEQUENCE [LARGE SCALE GENOMIC DNA]</scope>
    <source>
        <strain evidence="2">JS</strain>
    </source>
</reference>
<gene>
    <name evidence="1" type="ORF">GKIL_0383</name>
</gene>
<dbReference type="AlphaFoldDB" id="U5QG25"/>
<dbReference type="Gene3D" id="1.10.1660.60">
    <property type="entry name" value="Putative excisionased domain DUF1233"/>
    <property type="match status" value="1"/>
</dbReference>
<dbReference type="eggNOG" id="ENOG5032U7K">
    <property type="taxonomic scope" value="Bacteria"/>
</dbReference>
<accession>U5QG25</accession>
<sequence>MNADFLPGERAADAIGLPHRQLKQFRLEGKFLPGIHYVALSRKAILYCVPLIRDWIANQNDPEAHQRAIEVYRSALLGNQKRPVGRPRKVSA</sequence>
<proteinExistence type="predicted"/>